<name>A0ABX6JXG3_9MICO</name>
<sequence length="275" mass="29548">MTAERRVLITGASGTMGRILLDRPERQGWSYVLFDPVAPEIEGLADRGDIAVVTGDVSDAQAVASAMQGVTDVVHLGALSVEDYWEDILRVNIGGTRNLLEAAAAQGVGRFVFASSNHAVGCYTPSDAGPAGLADDAEARPDTYYGWSKAAGEDLLRLYCERTQMRGVVIRIGHCFPEPLTGPRLPFWLSPRDARALLDACLENDIAPFQTVWGSSANTRSWLSLEGGKKIGFVSADDSEQFVDRFPADSIAIDPDGPLGAHFVSVPLGVPMRTR</sequence>
<reference evidence="5 6" key="1">
    <citation type="submission" date="2020-03" db="EMBL/GenBank/DDBJ databases">
        <title>Leucobacter sp. nov., isolated from beetles.</title>
        <authorList>
            <person name="Hyun D.-W."/>
            <person name="Bae J.-W."/>
        </authorList>
    </citation>
    <scope>NUCLEOTIDE SEQUENCE [LARGE SCALE GENOMIC DNA]</scope>
    <source>
        <strain evidence="5 6">HDW9A</strain>
    </source>
</reference>
<keyword evidence="3" id="KW-0520">NAD</keyword>
<gene>
    <name evidence="5" type="ORF">G7066_00805</name>
</gene>
<protein>
    <submittedName>
        <fullName evidence="5">NAD(P)-dependent oxidoreductase</fullName>
    </submittedName>
</protein>
<dbReference type="RefSeq" id="WP_166328322.1">
    <property type="nucleotide sequence ID" value="NZ_CP049933.1"/>
</dbReference>
<dbReference type="Pfam" id="PF01370">
    <property type="entry name" value="Epimerase"/>
    <property type="match status" value="1"/>
</dbReference>
<evidence type="ECO:0000313" key="6">
    <source>
        <dbReference type="Proteomes" id="UP000503441"/>
    </source>
</evidence>
<feature type="domain" description="NAD-dependent epimerase/dehydratase" evidence="4">
    <location>
        <begin position="7"/>
        <end position="223"/>
    </location>
</feature>
<dbReference type="InterPro" id="IPR036291">
    <property type="entry name" value="NAD(P)-bd_dom_sf"/>
</dbReference>
<evidence type="ECO:0000259" key="4">
    <source>
        <dbReference type="Pfam" id="PF01370"/>
    </source>
</evidence>
<dbReference type="Proteomes" id="UP000503441">
    <property type="component" value="Chromosome"/>
</dbReference>
<evidence type="ECO:0000313" key="5">
    <source>
        <dbReference type="EMBL" id="QIM17614.1"/>
    </source>
</evidence>
<keyword evidence="6" id="KW-1185">Reference proteome</keyword>
<dbReference type="PANTHER" id="PTHR43103">
    <property type="entry name" value="NUCLEOSIDE-DIPHOSPHATE-SUGAR EPIMERASE"/>
    <property type="match status" value="1"/>
</dbReference>
<evidence type="ECO:0000256" key="1">
    <source>
        <dbReference type="ARBA" id="ARBA00007637"/>
    </source>
</evidence>
<organism evidence="5 6">
    <name type="scientific">Leucobacter coleopterorum</name>
    <dbReference type="NCBI Taxonomy" id="2714933"/>
    <lineage>
        <taxon>Bacteria</taxon>
        <taxon>Bacillati</taxon>
        <taxon>Actinomycetota</taxon>
        <taxon>Actinomycetes</taxon>
        <taxon>Micrococcales</taxon>
        <taxon>Microbacteriaceae</taxon>
        <taxon>Leucobacter</taxon>
    </lineage>
</organism>
<evidence type="ECO:0000256" key="3">
    <source>
        <dbReference type="ARBA" id="ARBA00023027"/>
    </source>
</evidence>
<dbReference type="SUPFAM" id="SSF51735">
    <property type="entry name" value="NAD(P)-binding Rossmann-fold domains"/>
    <property type="match status" value="1"/>
</dbReference>
<evidence type="ECO:0000256" key="2">
    <source>
        <dbReference type="ARBA" id="ARBA00023002"/>
    </source>
</evidence>
<dbReference type="PANTHER" id="PTHR43103:SF5">
    <property type="entry name" value="4-EPIMERASE, PUTATIVE (AFU_ORTHOLOGUE AFUA_7G00360)-RELATED"/>
    <property type="match status" value="1"/>
</dbReference>
<dbReference type="EMBL" id="CP049933">
    <property type="protein sequence ID" value="QIM17614.1"/>
    <property type="molecule type" value="Genomic_DNA"/>
</dbReference>
<dbReference type="InterPro" id="IPR001509">
    <property type="entry name" value="Epimerase_deHydtase"/>
</dbReference>
<dbReference type="Gene3D" id="3.40.50.720">
    <property type="entry name" value="NAD(P)-binding Rossmann-like Domain"/>
    <property type="match status" value="1"/>
</dbReference>
<comment type="similarity">
    <text evidence="1">Belongs to the NAD(P)-dependent epimerase/dehydratase family.</text>
</comment>
<accession>A0ABX6JXG3</accession>
<keyword evidence="2" id="KW-0560">Oxidoreductase</keyword>
<proteinExistence type="inferred from homology"/>